<dbReference type="Proteomes" id="UP000663828">
    <property type="component" value="Unassembled WGS sequence"/>
</dbReference>
<feature type="compositionally biased region" description="Basic and acidic residues" evidence="1">
    <location>
        <begin position="78"/>
        <end position="92"/>
    </location>
</feature>
<keyword evidence="3" id="KW-1185">Reference proteome</keyword>
<evidence type="ECO:0000313" key="2">
    <source>
        <dbReference type="EMBL" id="CAF1677711.1"/>
    </source>
</evidence>
<dbReference type="InterPro" id="IPR036960">
    <property type="entry name" value="T-box_sf"/>
</dbReference>
<proteinExistence type="predicted"/>
<sequence length="119" mass="13207">MSAVTMPKSDFTVSSLLNSSTSNTNTSSTNHNTNIAANVTANYLNFLNKFRPMGFSTPLSTSRSLLPPHPPPVPASETMHRTQDDGVHDDPKVELEGKDLWDQFHQHGTEMVRLEKEII</sequence>
<name>A0A816GTN6_ADIRI</name>
<reference evidence="2" key="1">
    <citation type="submission" date="2021-02" db="EMBL/GenBank/DDBJ databases">
        <authorList>
            <person name="Nowell W R."/>
        </authorList>
    </citation>
    <scope>NUCLEOTIDE SEQUENCE</scope>
</reference>
<dbReference type="GO" id="GO:0005634">
    <property type="term" value="C:nucleus"/>
    <property type="evidence" value="ECO:0007669"/>
    <property type="project" value="InterPro"/>
</dbReference>
<protein>
    <submittedName>
        <fullName evidence="2">Uncharacterized protein</fullName>
    </submittedName>
</protein>
<organism evidence="2 3">
    <name type="scientific">Adineta ricciae</name>
    <name type="common">Rotifer</name>
    <dbReference type="NCBI Taxonomy" id="249248"/>
    <lineage>
        <taxon>Eukaryota</taxon>
        <taxon>Metazoa</taxon>
        <taxon>Spiralia</taxon>
        <taxon>Gnathifera</taxon>
        <taxon>Rotifera</taxon>
        <taxon>Eurotatoria</taxon>
        <taxon>Bdelloidea</taxon>
        <taxon>Adinetida</taxon>
        <taxon>Adinetidae</taxon>
        <taxon>Adineta</taxon>
    </lineage>
</organism>
<accession>A0A816GTN6</accession>
<evidence type="ECO:0000313" key="3">
    <source>
        <dbReference type="Proteomes" id="UP000663828"/>
    </source>
</evidence>
<evidence type="ECO:0000256" key="1">
    <source>
        <dbReference type="SAM" id="MobiDB-lite"/>
    </source>
</evidence>
<dbReference type="GO" id="GO:0003700">
    <property type="term" value="F:DNA-binding transcription factor activity"/>
    <property type="evidence" value="ECO:0007669"/>
    <property type="project" value="InterPro"/>
</dbReference>
<dbReference type="Gene3D" id="2.60.40.820">
    <property type="entry name" value="Transcription factor, T-box"/>
    <property type="match status" value="1"/>
</dbReference>
<feature type="region of interest" description="Disordered" evidence="1">
    <location>
        <begin position="58"/>
        <end position="92"/>
    </location>
</feature>
<gene>
    <name evidence="2" type="ORF">XAT740_LOCUS59934</name>
</gene>
<dbReference type="EMBL" id="CAJNOR010014317">
    <property type="protein sequence ID" value="CAF1677711.1"/>
    <property type="molecule type" value="Genomic_DNA"/>
</dbReference>
<dbReference type="AlphaFoldDB" id="A0A816GTN6"/>
<comment type="caution">
    <text evidence="2">The sequence shown here is derived from an EMBL/GenBank/DDBJ whole genome shotgun (WGS) entry which is preliminary data.</text>
</comment>